<keyword evidence="1" id="KW-1133">Transmembrane helix</keyword>
<dbReference type="Gene3D" id="2.30.30.40">
    <property type="entry name" value="SH3 Domains"/>
    <property type="match status" value="1"/>
</dbReference>
<reference evidence="5" key="1">
    <citation type="submission" date="2016-10" db="EMBL/GenBank/DDBJ databases">
        <authorList>
            <person name="Varghese N."/>
            <person name="Submissions S."/>
        </authorList>
    </citation>
    <scope>NUCLEOTIDE SEQUENCE [LARGE SCALE GENOMIC DNA]</scope>
    <source>
        <strain evidence="5">DSM 44209</strain>
    </source>
</reference>
<evidence type="ECO:0000313" key="4">
    <source>
        <dbReference type="EMBL" id="SET97698.1"/>
    </source>
</evidence>
<feature type="transmembrane region" description="Helical" evidence="1">
    <location>
        <begin position="337"/>
        <end position="361"/>
    </location>
</feature>
<keyword evidence="5" id="KW-1185">Reference proteome</keyword>
<evidence type="ECO:0000256" key="1">
    <source>
        <dbReference type="SAM" id="Phobius"/>
    </source>
</evidence>
<sequence length="549" mass="60006">MGASAYTVGPDIVLGAAYRPDRPDGQRLLAHELAHVVQCSTGRARPGVVLRQQLPEAEKPEARPLPEADVKRHGIVYRLEGATLRDAPSPGGRALGLLPFNTRVFVDSEQRGWYFVSTDDGRWGYCATSHVKTNLPEPEAKIHWIAQGETALDISRRYYGGAAEWGSDHRFYVNGLVYVNAGEGRRGIYKPSPDADWEDTRTRAGYMIWIPGPAFLKSLRGKVSSGSITHEAWQTVKAAAEAVATFTAGAAAFVAGLLHGALESLWDVLVGLKDLAVMLWDILKSLFTGNLLSDAKELWEQLKDLDWGTLVRGWLDRFLERWDAPGLLARWHFRGWVIGYAIMEVLLLVFSSGVIAGIKWIGKASKVSKVLANLPKVQKFVEAVKASKAAERVTRALSRGGALAEDAAAAVRWIERLSANPKIIWGRSPEEIADVFRLAGRQVVPRQSKKGSKLAQILEVKGDRKIMQVQVHPGGGRHGGSYYKISTSDKGIIKVVDKATYVAIPGEKATIVYMPDLEGWLVRAVAANSLAQQAGGEVPVGPMAQPEED</sequence>
<gene>
    <name evidence="4" type="ORF">SAMN04488546_4517</name>
</gene>
<dbReference type="InterPro" id="IPR025295">
    <property type="entry name" value="eCIS_core_dom"/>
</dbReference>
<dbReference type="InterPro" id="IPR003646">
    <property type="entry name" value="SH3-like_bac-type"/>
</dbReference>
<accession>A0A1I0IL11</accession>
<feature type="domain" description="eCIS core" evidence="3">
    <location>
        <begin position="1"/>
        <end position="42"/>
    </location>
</feature>
<dbReference type="EMBL" id="FOIE01000012">
    <property type="protein sequence ID" value="SET97698.1"/>
    <property type="molecule type" value="Genomic_DNA"/>
</dbReference>
<evidence type="ECO:0000259" key="3">
    <source>
        <dbReference type="Pfam" id="PF13699"/>
    </source>
</evidence>
<dbReference type="Proteomes" id="UP000198507">
    <property type="component" value="Unassembled WGS sequence"/>
</dbReference>
<name>A0A1I0IL11_9ACTN</name>
<evidence type="ECO:0000313" key="5">
    <source>
        <dbReference type="Proteomes" id="UP000198507"/>
    </source>
</evidence>
<keyword evidence="1" id="KW-0812">Transmembrane</keyword>
<protein>
    <submittedName>
        <fullName evidence="4">SH3 domain-containing protein</fullName>
    </submittedName>
</protein>
<dbReference type="AlphaFoldDB" id="A0A1I0IL11"/>
<dbReference type="Pfam" id="PF13699">
    <property type="entry name" value="eCIS_core"/>
    <property type="match status" value="1"/>
</dbReference>
<proteinExistence type="predicted"/>
<dbReference type="Pfam" id="PF08239">
    <property type="entry name" value="SH3_3"/>
    <property type="match status" value="1"/>
</dbReference>
<organism evidence="4 5">
    <name type="scientific">Geodermatophilus poikilotrophus</name>
    <dbReference type="NCBI Taxonomy" id="1333667"/>
    <lineage>
        <taxon>Bacteria</taxon>
        <taxon>Bacillati</taxon>
        <taxon>Actinomycetota</taxon>
        <taxon>Actinomycetes</taxon>
        <taxon>Geodermatophilales</taxon>
        <taxon>Geodermatophilaceae</taxon>
        <taxon>Geodermatophilus</taxon>
    </lineage>
</organism>
<keyword evidence="1" id="KW-0472">Membrane</keyword>
<feature type="domain" description="SH3b" evidence="2">
    <location>
        <begin position="81"/>
        <end position="132"/>
    </location>
</feature>
<evidence type="ECO:0000259" key="2">
    <source>
        <dbReference type="Pfam" id="PF08239"/>
    </source>
</evidence>